<dbReference type="Pfam" id="PF01926">
    <property type="entry name" value="MMR_HSR1"/>
    <property type="match status" value="1"/>
</dbReference>
<dbReference type="GO" id="GO:0046872">
    <property type="term" value="F:metal ion binding"/>
    <property type="evidence" value="ECO:0007669"/>
    <property type="project" value="UniProtKB-KW"/>
</dbReference>
<keyword evidence="2 6" id="KW-0819">tRNA processing</keyword>
<evidence type="ECO:0000256" key="2">
    <source>
        <dbReference type="ARBA" id="ARBA00022694"/>
    </source>
</evidence>
<feature type="domain" description="GTP-binding protein TrmE N-terminal" evidence="8">
    <location>
        <begin position="8"/>
        <end position="124"/>
    </location>
</feature>
<dbReference type="SUPFAM" id="SSF103025">
    <property type="entry name" value="Folate-binding domain"/>
    <property type="match status" value="1"/>
</dbReference>
<dbReference type="GO" id="GO:0030488">
    <property type="term" value="P:tRNA methylation"/>
    <property type="evidence" value="ECO:0007669"/>
    <property type="project" value="TreeGrafter"/>
</dbReference>
<keyword evidence="11" id="KW-1185">Reference proteome</keyword>
<dbReference type="GO" id="GO:0003924">
    <property type="term" value="F:GTPase activity"/>
    <property type="evidence" value="ECO:0007669"/>
    <property type="project" value="UniProtKB-UniRule"/>
</dbReference>
<feature type="binding site" evidence="6">
    <location>
        <position position="474"/>
    </location>
    <ligand>
        <name>(6S)-5-formyl-5,6,7,8-tetrahydrofolate</name>
        <dbReference type="ChEBI" id="CHEBI:57457"/>
    </ligand>
</feature>
<keyword evidence="4 6" id="KW-0630">Potassium</keyword>
<comment type="similarity">
    <text evidence="1 6">Belongs to the TRAFAC class TrmE-Era-EngA-EngB-Septin-like GTPase superfamily. TrmE GTPase family.</text>
</comment>
<keyword evidence="6" id="KW-0460">Magnesium</keyword>
<keyword evidence="5 6" id="KW-0342">GTP-binding</keyword>
<dbReference type="GO" id="GO:0005829">
    <property type="term" value="C:cytosol"/>
    <property type="evidence" value="ECO:0007669"/>
    <property type="project" value="TreeGrafter"/>
</dbReference>
<comment type="subcellular location">
    <subcellularLocation>
        <location evidence="6">Cytoplasm</location>
    </subcellularLocation>
</comment>
<feature type="binding site" evidence="6">
    <location>
        <position position="124"/>
    </location>
    <ligand>
        <name>(6S)-5-formyl-5,6,7,8-tetrahydrofolate</name>
        <dbReference type="ChEBI" id="CHEBI:57457"/>
    </ligand>
</feature>
<feature type="binding site" evidence="6">
    <location>
        <position position="230"/>
    </location>
    <ligand>
        <name>K(+)</name>
        <dbReference type="ChEBI" id="CHEBI:29103"/>
    </ligand>
</feature>
<dbReference type="NCBIfam" id="TIGR00231">
    <property type="entry name" value="small_GTP"/>
    <property type="match status" value="1"/>
</dbReference>
<dbReference type="Pfam" id="PF10396">
    <property type="entry name" value="TrmE_N"/>
    <property type="match status" value="1"/>
</dbReference>
<dbReference type="InterPro" id="IPR025867">
    <property type="entry name" value="MnmE_helical"/>
</dbReference>
<evidence type="ECO:0000256" key="5">
    <source>
        <dbReference type="ARBA" id="ARBA00023134"/>
    </source>
</evidence>
<dbReference type="Gene3D" id="3.40.50.300">
    <property type="entry name" value="P-loop containing nucleotide triphosphate hydrolases"/>
    <property type="match status" value="1"/>
</dbReference>
<dbReference type="InterPro" id="IPR027368">
    <property type="entry name" value="MnmE_dom2"/>
</dbReference>
<feature type="binding site" evidence="6">
    <location>
        <position position="255"/>
    </location>
    <ligand>
        <name>Mg(2+)</name>
        <dbReference type="ChEBI" id="CHEBI:18420"/>
    </ligand>
</feature>
<keyword evidence="3 6" id="KW-0547">Nucleotide-binding</keyword>
<evidence type="ECO:0000313" key="11">
    <source>
        <dbReference type="Proteomes" id="UP000215086"/>
    </source>
</evidence>
<feature type="binding site" evidence="6">
    <location>
        <position position="88"/>
    </location>
    <ligand>
        <name>(6S)-5-formyl-5,6,7,8-tetrahydrofolate</name>
        <dbReference type="ChEBI" id="CHEBI:57457"/>
    </ligand>
</feature>
<proteinExistence type="inferred from homology"/>
<dbReference type="GO" id="GO:0005525">
    <property type="term" value="F:GTP binding"/>
    <property type="evidence" value="ECO:0007669"/>
    <property type="project" value="UniProtKB-UniRule"/>
</dbReference>
<feature type="binding site" evidence="6">
    <location>
        <position position="234"/>
    </location>
    <ligand>
        <name>Mg(2+)</name>
        <dbReference type="ChEBI" id="CHEBI:18420"/>
    </ligand>
</feature>
<feature type="binding site" evidence="6">
    <location>
        <position position="249"/>
    </location>
    <ligand>
        <name>K(+)</name>
        <dbReference type="ChEBI" id="CHEBI:29103"/>
    </ligand>
</feature>
<dbReference type="InterPro" id="IPR004520">
    <property type="entry name" value="GTPase_MnmE"/>
</dbReference>
<dbReference type="SUPFAM" id="SSF52540">
    <property type="entry name" value="P-loop containing nucleoside triphosphate hydrolases"/>
    <property type="match status" value="1"/>
</dbReference>
<feature type="binding site" evidence="6">
    <location>
        <begin position="230"/>
        <end position="235"/>
    </location>
    <ligand>
        <name>GTP</name>
        <dbReference type="ChEBI" id="CHEBI:37565"/>
    </ligand>
</feature>
<dbReference type="Proteomes" id="UP000215086">
    <property type="component" value="Chromosome"/>
</dbReference>
<dbReference type="InterPro" id="IPR027417">
    <property type="entry name" value="P-loop_NTPase"/>
</dbReference>
<dbReference type="InterPro" id="IPR006073">
    <property type="entry name" value="GTP-bd"/>
</dbReference>
<evidence type="ECO:0000256" key="3">
    <source>
        <dbReference type="ARBA" id="ARBA00022741"/>
    </source>
</evidence>
<feature type="binding site" evidence="6">
    <location>
        <begin position="376"/>
        <end position="378"/>
    </location>
    <ligand>
        <name>GTP</name>
        <dbReference type="ChEBI" id="CHEBI:37565"/>
    </ligand>
</feature>
<protein>
    <recommendedName>
        <fullName evidence="6">tRNA modification GTPase MnmE</fullName>
        <ecNumber evidence="6">3.6.-.-</ecNumber>
    </recommendedName>
</protein>
<dbReference type="Pfam" id="PF12631">
    <property type="entry name" value="MnmE_helical"/>
    <property type="match status" value="1"/>
</dbReference>
<dbReference type="Gene3D" id="1.20.120.430">
    <property type="entry name" value="tRNA modification GTPase MnmE domain 2"/>
    <property type="match status" value="1"/>
</dbReference>
<comment type="function">
    <text evidence="6">Exhibits a very high intrinsic GTPase hydrolysis rate. Involved in the addition of a carboxymethylaminomethyl (cmnm) group at the wobble position (U34) of certain tRNAs, forming tRNA-cmnm(5)s(2)U34.</text>
</comment>
<reference evidence="10 11" key="1">
    <citation type="journal article" name="Front. Microbiol.">
        <title>Sugar Metabolism of the First Thermophilic Planctomycete Thermogutta terrifontis: Comparative Genomic and Transcriptomic Approaches.</title>
        <authorList>
            <person name="Elcheninov A.G."/>
            <person name="Menzel P."/>
            <person name="Gudbergsdottir S.R."/>
            <person name="Slesarev A.I."/>
            <person name="Kadnikov V.V."/>
            <person name="Krogh A."/>
            <person name="Bonch-Osmolovskaya E.A."/>
            <person name="Peng X."/>
            <person name="Kublanov I.V."/>
        </authorList>
    </citation>
    <scope>NUCLEOTIDE SEQUENCE [LARGE SCALE GENOMIC DNA]</scope>
    <source>
        <strain evidence="10 11">R1</strain>
    </source>
</reference>
<sequence>MWQQAHDTIAAVATAFGRGARQIIRISGPEAWQAVRRVVFPESLPSEEPLQPVVVAAYLAWEGLPAQVPCDVFYWPSGRSYTGQAVVEIHTVCCGPLAQEIVARLKLRPARPGEFTLRAFLNGRLDLTQAEAVLGVVEAREVRELQIALQQLAGGIGGPLRALREELLNLVADVEAGLDFAEEDLPFLSWEELETRVATAGRTLEEIRHQFEQRGGSTELPRVVLVGPPNAGKSTLFNALLSAERAIVSPVPGTTRDYLTAVCTYRGVSFELVDTAGVESWSGTKSFSASENMTEAETSTGDADSFIAGKMRAATQQAAETADLQLVCWDVTQYSPQAVRLNRNTHNSRTLLVLTKADLLPTEKSCSWPESAILVSARRNRGLETLKEAIVNRLVSRQETSAGVVAVTAMRCRDALQRAADSLQQAHELIRRRESEDFIATALRSALSSIGEITGEVYSEEILARIFSRFCIGK</sequence>
<evidence type="ECO:0000256" key="1">
    <source>
        <dbReference type="ARBA" id="ARBA00011043"/>
    </source>
</evidence>
<gene>
    <name evidence="6" type="primary">mnmE</name>
    <name evidence="6" type="synonym">trmE</name>
    <name evidence="10" type="ORF">THTE_2249</name>
</gene>
<dbReference type="RefSeq" id="WP_095415060.1">
    <property type="nucleotide sequence ID" value="NZ_CP018477.1"/>
</dbReference>
<dbReference type="SUPFAM" id="SSF116878">
    <property type="entry name" value="TrmE connector domain"/>
    <property type="match status" value="1"/>
</dbReference>
<keyword evidence="6" id="KW-0963">Cytoplasm</keyword>
<comment type="cofactor">
    <cofactor evidence="6">
        <name>K(+)</name>
        <dbReference type="ChEBI" id="CHEBI:29103"/>
    </cofactor>
    <text evidence="6">Binds 1 potassium ion per subunit.</text>
</comment>
<comment type="subunit">
    <text evidence="6">Homodimer. Heterotetramer of two MnmE and two MnmG subunits.</text>
</comment>
<accession>A0A286RFW3</accession>
<feature type="binding site" evidence="6">
    <location>
        <position position="254"/>
    </location>
    <ligand>
        <name>K(+)</name>
        <dbReference type="ChEBI" id="CHEBI:29103"/>
    </ligand>
</feature>
<comment type="caution">
    <text evidence="6">Lacks conserved residue(s) required for the propagation of feature annotation.</text>
</comment>
<dbReference type="PANTHER" id="PTHR42714:SF2">
    <property type="entry name" value="TRNA MODIFICATION GTPASE GTPBP3, MITOCHONDRIAL"/>
    <property type="match status" value="1"/>
</dbReference>
<dbReference type="EMBL" id="CP018477">
    <property type="protein sequence ID" value="ASV74851.1"/>
    <property type="molecule type" value="Genomic_DNA"/>
</dbReference>
<dbReference type="OrthoDB" id="9805918at2"/>
<dbReference type="GO" id="GO:0002098">
    <property type="term" value="P:tRNA wobble uridine modification"/>
    <property type="evidence" value="ECO:0007669"/>
    <property type="project" value="TreeGrafter"/>
</dbReference>
<evidence type="ECO:0000256" key="6">
    <source>
        <dbReference type="HAMAP-Rule" id="MF_00379"/>
    </source>
</evidence>
<organism evidence="10 11">
    <name type="scientific">Thermogutta terrifontis</name>
    <dbReference type="NCBI Taxonomy" id="1331910"/>
    <lineage>
        <taxon>Bacteria</taxon>
        <taxon>Pseudomonadati</taxon>
        <taxon>Planctomycetota</taxon>
        <taxon>Planctomycetia</taxon>
        <taxon>Pirellulales</taxon>
        <taxon>Thermoguttaceae</taxon>
        <taxon>Thermogutta</taxon>
    </lineage>
</organism>
<feature type="domain" description="MnmE helical" evidence="9">
    <location>
        <begin position="127"/>
        <end position="471"/>
    </location>
</feature>
<dbReference type="AlphaFoldDB" id="A0A286RFW3"/>
<dbReference type="InterPro" id="IPR018948">
    <property type="entry name" value="GTP-bd_TrmE_N"/>
</dbReference>
<keyword evidence="6" id="KW-0378">Hydrolase</keyword>
<dbReference type="PANTHER" id="PTHR42714">
    <property type="entry name" value="TRNA MODIFICATION GTPASE GTPBP3"/>
    <property type="match status" value="1"/>
</dbReference>
<feature type="domain" description="G" evidence="7">
    <location>
        <begin position="222"/>
        <end position="356"/>
    </location>
</feature>
<evidence type="ECO:0000256" key="4">
    <source>
        <dbReference type="ARBA" id="ARBA00022958"/>
    </source>
</evidence>
<dbReference type="InterPro" id="IPR005225">
    <property type="entry name" value="Small_GTP-bd"/>
</dbReference>
<feature type="binding site" evidence="6">
    <location>
        <position position="251"/>
    </location>
    <ligand>
        <name>K(+)</name>
        <dbReference type="ChEBI" id="CHEBI:29103"/>
    </ligand>
</feature>
<keyword evidence="6" id="KW-0479">Metal-binding</keyword>
<feature type="binding site" evidence="6">
    <location>
        <begin position="249"/>
        <end position="255"/>
    </location>
    <ligand>
        <name>GTP</name>
        <dbReference type="ChEBI" id="CHEBI:37565"/>
    </ligand>
</feature>
<feature type="binding site" evidence="6">
    <location>
        <position position="25"/>
    </location>
    <ligand>
        <name>(6S)-5-formyl-5,6,7,8-tetrahydrofolate</name>
        <dbReference type="ChEBI" id="CHEBI:57457"/>
    </ligand>
</feature>
<dbReference type="CDD" id="cd14858">
    <property type="entry name" value="TrmE_N"/>
    <property type="match status" value="1"/>
</dbReference>
<dbReference type="InterPro" id="IPR027266">
    <property type="entry name" value="TrmE/GcvT-like"/>
</dbReference>
<dbReference type="Gene3D" id="3.30.1360.120">
    <property type="entry name" value="Probable tRNA modification gtpase trme, domain 1"/>
    <property type="match status" value="1"/>
</dbReference>
<evidence type="ECO:0000259" key="7">
    <source>
        <dbReference type="Pfam" id="PF01926"/>
    </source>
</evidence>
<dbReference type="KEGG" id="ttf:THTE_2249"/>
<dbReference type="HAMAP" id="MF_00379">
    <property type="entry name" value="GTPase_MnmE"/>
    <property type="match status" value="1"/>
</dbReference>
<feature type="binding site" evidence="6">
    <location>
        <begin position="274"/>
        <end position="277"/>
    </location>
    <ligand>
        <name>GTP</name>
        <dbReference type="ChEBI" id="CHEBI:37565"/>
    </ligand>
</feature>
<name>A0A286RFW3_9BACT</name>
<evidence type="ECO:0000259" key="8">
    <source>
        <dbReference type="Pfam" id="PF10396"/>
    </source>
</evidence>
<evidence type="ECO:0000259" key="9">
    <source>
        <dbReference type="Pfam" id="PF12631"/>
    </source>
</evidence>
<dbReference type="EC" id="3.6.-.-" evidence="6"/>
<evidence type="ECO:0000313" key="10">
    <source>
        <dbReference type="EMBL" id="ASV74851.1"/>
    </source>
</evidence>